<dbReference type="GO" id="GO:0008270">
    <property type="term" value="F:zinc ion binding"/>
    <property type="evidence" value="ECO:0007669"/>
    <property type="project" value="InterPro"/>
</dbReference>
<protein>
    <recommendedName>
        <fullName evidence="1">HNH nuclease domain-containing protein</fullName>
    </recommendedName>
</protein>
<proteinExistence type="predicted"/>
<comment type="caution">
    <text evidence="2">The sequence shown here is derived from an EMBL/GenBank/DDBJ whole genome shotgun (WGS) entry which is preliminary data.</text>
</comment>
<dbReference type="Gene3D" id="1.10.30.50">
    <property type="match status" value="1"/>
</dbReference>
<dbReference type="InterPro" id="IPR002711">
    <property type="entry name" value="HNH"/>
</dbReference>
<name>A0A177NFS2_9GAMM</name>
<dbReference type="CDD" id="cd00085">
    <property type="entry name" value="HNHc"/>
    <property type="match status" value="1"/>
</dbReference>
<dbReference type="Proteomes" id="UP000077857">
    <property type="component" value="Unassembled WGS sequence"/>
</dbReference>
<sequence length="230" mass="26408">MRPVDKGSDLGEIKPYGDAQQALTERLGEYCSYCERWIASGIHVEHKKPKKEYPETEFQWSNFLLACGNCNSGKGHGQLNLDDYVWPDSDNTLLAFSYDAQGRVLPNKIHAEPINRKIETTWLALGLNKHPDDQINGQQIPSSKDKRWLHRQQAWQNASKRKSQLAAFDSEERRAEIVEMALQRGFWSVWMTVFQDDADMRRRLIEAFPGTAKACFDENTQPIQRPGGQI</sequence>
<dbReference type="AlphaFoldDB" id="A0A177NFS2"/>
<dbReference type="GO" id="GO:0003676">
    <property type="term" value="F:nucleic acid binding"/>
    <property type="evidence" value="ECO:0007669"/>
    <property type="project" value="InterPro"/>
</dbReference>
<dbReference type="EMBL" id="LUUJ01000078">
    <property type="protein sequence ID" value="OAI16039.1"/>
    <property type="molecule type" value="Genomic_DNA"/>
</dbReference>
<evidence type="ECO:0000313" key="3">
    <source>
        <dbReference type="Proteomes" id="UP000077857"/>
    </source>
</evidence>
<evidence type="ECO:0000313" key="2">
    <source>
        <dbReference type="EMBL" id="OAI16039.1"/>
    </source>
</evidence>
<dbReference type="GO" id="GO:0004519">
    <property type="term" value="F:endonuclease activity"/>
    <property type="evidence" value="ECO:0007669"/>
    <property type="project" value="InterPro"/>
</dbReference>
<reference evidence="2 3" key="1">
    <citation type="submission" date="2016-03" db="EMBL/GenBank/DDBJ databases">
        <authorList>
            <person name="Ploux O."/>
        </authorList>
    </citation>
    <scope>NUCLEOTIDE SEQUENCE [LARGE SCALE GENOMIC DNA]</scope>
    <source>
        <strain evidence="2 3">R-45378</strain>
    </source>
</reference>
<accession>A0A177NFS2</accession>
<dbReference type="SMART" id="SM00507">
    <property type="entry name" value="HNHc"/>
    <property type="match status" value="1"/>
</dbReference>
<evidence type="ECO:0000259" key="1">
    <source>
        <dbReference type="SMART" id="SM00507"/>
    </source>
</evidence>
<dbReference type="InterPro" id="IPR003615">
    <property type="entry name" value="HNH_nuc"/>
</dbReference>
<feature type="domain" description="HNH nuclease" evidence="1">
    <location>
        <begin position="18"/>
        <end position="72"/>
    </location>
</feature>
<dbReference type="OrthoDB" id="8824552at2"/>
<organism evidence="2 3">
    <name type="scientific">Methylomonas koyamae</name>
    <dbReference type="NCBI Taxonomy" id="702114"/>
    <lineage>
        <taxon>Bacteria</taxon>
        <taxon>Pseudomonadati</taxon>
        <taxon>Pseudomonadota</taxon>
        <taxon>Gammaproteobacteria</taxon>
        <taxon>Methylococcales</taxon>
        <taxon>Methylococcaceae</taxon>
        <taxon>Methylomonas</taxon>
    </lineage>
</organism>
<dbReference type="Pfam" id="PF01844">
    <property type="entry name" value="HNH"/>
    <property type="match status" value="1"/>
</dbReference>
<gene>
    <name evidence="2" type="ORF">A1507_12540</name>
</gene>